<proteinExistence type="predicted"/>
<dbReference type="EMBL" id="MN739599">
    <property type="protein sequence ID" value="QHT14976.1"/>
    <property type="molecule type" value="Genomic_DNA"/>
</dbReference>
<name>A0A6C0DDC6_9ZZZZ</name>
<evidence type="ECO:0008006" key="2">
    <source>
        <dbReference type="Google" id="ProtNLM"/>
    </source>
</evidence>
<protein>
    <recommendedName>
        <fullName evidence="2">HPt domain-containing protein</fullName>
    </recommendedName>
</protein>
<sequence length="105" mass="12677">MYSINKYIFEEVCDNNMELYNDIMETIRCDYNEIVRKLAHEKSIPEIRQFVHKLVGVILILEGKNYEIMYYLKLLLNIDKTATNLKYYQIYIKMITDYDKSFLGL</sequence>
<dbReference type="AlphaFoldDB" id="A0A6C0DDC6"/>
<organism evidence="1">
    <name type="scientific">viral metagenome</name>
    <dbReference type="NCBI Taxonomy" id="1070528"/>
    <lineage>
        <taxon>unclassified sequences</taxon>
        <taxon>metagenomes</taxon>
        <taxon>organismal metagenomes</taxon>
    </lineage>
</organism>
<evidence type="ECO:0000313" key="1">
    <source>
        <dbReference type="EMBL" id="QHT14976.1"/>
    </source>
</evidence>
<accession>A0A6C0DDC6</accession>
<reference evidence="1" key="1">
    <citation type="journal article" date="2020" name="Nature">
        <title>Giant virus diversity and host interactions through global metagenomics.</title>
        <authorList>
            <person name="Schulz F."/>
            <person name="Roux S."/>
            <person name="Paez-Espino D."/>
            <person name="Jungbluth S."/>
            <person name="Walsh D.A."/>
            <person name="Denef V.J."/>
            <person name="McMahon K.D."/>
            <person name="Konstantinidis K.T."/>
            <person name="Eloe-Fadrosh E.A."/>
            <person name="Kyrpides N.C."/>
            <person name="Woyke T."/>
        </authorList>
    </citation>
    <scope>NUCLEOTIDE SEQUENCE</scope>
    <source>
        <strain evidence="1">GVMAG-M-3300023174-144</strain>
    </source>
</reference>